<sequence>LRCVSNEAHNSRWGCSGRAQPLNIIITDKNNHVIFPLPEIIKNSAGSGLWYSIPFVNEVYSDELVFANFGQPLYLPTDEKLRFWYGDDLKNHSEGDNQGQVCFHVFALFM</sequence>
<name>A0ABN8MI67_9CNID</name>
<dbReference type="EMBL" id="CALNXI010000554">
    <property type="protein sequence ID" value="CAH3029135.1"/>
    <property type="molecule type" value="Genomic_DNA"/>
</dbReference>
<proteinExistence type="predicted"/>
<organism evidence="1 2">
    <name type="scientific">Porites evermanni</name>
    <dbReference type="NCBI Taxonomy" id="104178"/>
    <lineage>
        <taxon>Eukaryota</taxon>
        <taxon>Metazoa</taxon>
        <taxon>Cnidaria</taxon>
        <taxon>Anthozoa</taxon>
        <taxon>Hexacorallia</taxon>
        <taxon>Scleractinia</taxon>
        <taxon>Fungiina</taxon>
        <taxon>Poritidae</taxon>
        <taxon>Porites</taxon>
    </lineage>
</organism>
<feature type="non-terminal residue" evidence="1">
    <location>
        <position position="1"/>
    </location>
</feature>
<gene>
    <name evidence="1" type="ORF">PEVE_00035622</name>
</gene>
<evidence type="ECO:0000313" key="1">
    <source>
        <dbReference type="EMBL" id="CAH3029135.1"/>
    </source>
</evidence>
<evidence type="ECO:0000313" key="2">
    <source>
        <dbReference type="Proteomes" id="UP001159427"/>
    </source>
</evidence>
<protein>
    <submittedName>
        <fullName evidence="1">Uncharacterized protein</fullName>
    </submittedName>
</protein>
<keyword evidence="2" id="KW-1185">Reference proteome</keyword>
<reference evidence="1 2" key="1">
    <citation type="submission" date="2022-05" db="EMBL/GenBank/DDBJ databases">
        <authorList>
            <consortium name="Genoscope - CEA"/>
            <person name="William W."/>
        </authorList>
    </citation>
    <scope>NUCLEOTIDE SEQUENCE [LARGE SCALE GENOMIC DNA]</scope>
</reference>
<accession>A0ABN8MI67</accession>
<dbReference type="Proteomes" id="UP001159427">
    <property type="component" value="Unassembled WGS sequence"/>
</dbReference>
<comment type="caution">
    <text evidence="1">The sequence shown here is derived from an EMBL/GenBank/DDBJ whole genome shotgun (WGS) entry which is preliminary data.</text>
</comment>